<protein>
    <recommendedName>
        <fullName evidence="1">ORC1/DEAH AAA+ ATPase domain-containing protein</fullName>
    </recommendedName>
</protein>
<geneLocation type="plasmid" evidence="2">
    <name>1</name>
</geneLocation>
<dbReference type="AlphaFoldDB" id="A0A679JNY1"/>
<feature type="domain" description="ORC1/DEAH AAA+ ATPase" evidence="1">
    <location>
        <begin position="70"/>
        <end position="204"/>
    </location>
</feature>
<proteinExistence type="predicted"/>
<dbReference type="EMBL" id="LR743510">
    <property type="protein sequence ID" value="CAA2137603.1"/>
    <property type="molecule type" value="Genomic_DNA"/>
</dbReference>
<gene>
    <name evidence="2" type="ORF">MBLL_00738</name>
</gene>
<name>A0A679JNY1_9HYPH</name>
<organism evidence="2">
    <name type="scientific">Methylobacterium bullatum</name>
    <dbReference type="NCBI Taxonomy" id="570505"/>
    <lineage>
        <taxon>Bacteria</taxon>
        <taxon>Pseudomonadati</taxon>
        <taxon>Pseudomonadota</taxon>
        <taxon>Alphaproteobacteria</taxon>
        <taxon>Hyphomicrobiales</taxon>
        <taxon>Methylobacteriaceae</taxon>
        <taxon>Methylobacterium</taxon>
    </lineage>
</organism>
<dbReference type="Pfam" id="PF13401">
    <property type="entry name" value="AAA_22"/>
    <property type="match status" value="1"/>
</dbReference>
<dbReference type="SUPFAM" id="SSF52540">
    <property type="entry name" value="P-loop containing nucleoside triphosphate hydrolases"/>
    <property type="match status" value="1"/>
</dbReference>
<keyword evidence="2" id="KW-0614">Plasmid</keyword>
<evidence type="ECO:0000313" key="2">
    <source>
        <dbReference type="EMBL" id="CAA2137603.1"/>
    </source>
</evidence>
<dbReference type="InterPro" id="IPR049945">
    <property type="entry name" value="AAA_22"/>
</dbReference>
<evidence type="ECO:0000259" key="1">
    <source>
        <dbReference type="Pfam" id="PF13401"/>
    </source>
</evidence>
<dbReference type="InterPro" id="IPR027417">
    <property type="entry name" value="P-loop_NTPase"/>
</dbReference>
<dbReference type="RefSeq" id="WP_339159312.1">
    <property type="nucleotide sequence ID" value="NZ_LR743510.1"/>
</dbReference>
<dbReference type="Gene3D" id="3.40.50.300">
    <property type="entry name" value="P-loop containing nucleotide triphosphate hydrolases"/>
    <property type="match status" value="1"/>
</dbReference>
<sequence>MTKVLTNPLDILRQSFDSEDHERLAIKERIKSRFLTTERYERLEAALKAASESLLLRVDDTKPLGPGNRSEGRIVLVVGETGAGKSSALHRLLDRHPTYRGYADLVTPNRAAISLKIRTPCTFVAMGRQTLAATGYPVVGKLEKHAVWQRVFDRLPALGTTLLHFDEMHNVILTANEPDRIDIQNTLKSLITDANWPVTVIVSGLPLTTAFIEQSVEDKRRTIPVTFESLVSPRDCEMLTELARHLAGIARLTLASRTQTMIIPRLIHAASYQLGSAISLLQQAIDQALIGKVSVLSVTEFAAAYAFLSGCGPAANPFLAPDWRAIDCSRLFADDLLPRNLAGGDAPLKPQRRR</sequence>
<accession>A0A679JNY1</accession>
<reference evidence="2" key="1">
    <citation type="submission" date="2019-12" db="EMBL/GenBank/DDBJ databases">
        <authorList>
            <person name="Cremers G."/>
        </authorList>
    </citation>
    <scope>NUCLEOTIDE SEQUENCE</scope>
    <source>
        <strain evidence="2">Mbul2</strain>
        <plasmid evidence="2">1</plasmid>
    </source>
</reference>